<sequence length="1009" mass="115614">MSQDSLGDSRSYEGTWEKLSQVAVKGAEYDSRERQPHPKCLQGTRVTILDQIYGLLDIREGSRLIWLHGTAGVGKSAVAFSIAERMRALKVKEQGTSEKRLLGSFFFSRKHTKRCTTGYFFATLAYQLASNFASVREDVNRTIRDNPALLDPDKSLRDQMEELFLQPLRGLRFKLCQCPPSVFVVDALDECMSVTEIADLISLLGQALRERNLPVIHILLTSRSEEHIRKAIQNEDVHPLVCEIPLNTSGAGVAATISLDDADVDNDIRIYLEHSFRELQSRHPDFPQPPGHQLARLASRAGKRFIVASTMMKFIDDGDNDPRDRLQLLLELTSDLLPGTEVYKLYDRILSTCAEPKRAYMYLSAVAALADPLPVSQISKLLGPGQGRDTETTLAQLQSVMDIPADRNLPVNIHHSSVRDYALDPSNCSLPQVQPITSPHTLLAHSSFRLMMQDIPQSTALFDALSELKRHSRAMSPDDPHCLKDSLAFIVQPPEPLHILSGMLWLRGHRSSDLQPWLETLDGRAWLQTQGGKDWLHTHDGEGWLDTQSGRDWLQTRNGREWLQTNNGRDWLQCPGGRDWLNANTGREWLQTRCGQDWLQTKSGRDWMNTRSGRGWLQTQGGREWLRTPRVRSWLQTRGGRDWLQTRSGQNWLQTRSGRDWLQTRGGRDWLQTQNGREWLQTQAGQNWLQTQSGRNWLRTSSGREWLRTPTSPDWLQTQDGRHWLRSSRGASWLQTRFGQDWLQTGWGRDWLQNRGGQDWLQTRSGCDWLQTGGGRDWLQTLRGRDWLPTEAGQDWLRTQAGRDWLQIRCGRHWLQTSSGRDWLQTPYGQAWQSTPAASVWVTMEEFSHTSKAMSEYIFDPEMPLLPAFQVIQHFKNFPDFLMFPAFLALRQQNCSTPAAHFTPDVEIIHAMRAFASFANEARGRSRSASDALNYACQNWAFHLSRAPHPWDNTLKHVFKFFWNRHLLSWLERQWCSTGLPSYLVVLSEGQKLAKEHLLQTTGSPQLRV</sequence>
<dbReference type="InterPro" id="IPR001343">
    <property type="entry name" value="Hemolysn_Ca-bd"/>
</dbReference>
<dbReference type="Proteomes" id="UP000054485">
    <property type="component" value="Unassembled WGS sequence"/>
</dbReference>
<name>A0A0D0B1U5_9AGAM</name>
<dbReference type="OrthoDB" id="4760524at2759"/>
<dbReference type="Gene3D" id="2.150.10.10">
    <property type="entry name" value="Serralysin-like metalloprotease, C-terminal"/>
    <property type="match status" value="1"/>
</dbReference>
<evidence type="ECO:0000313" key="4">
    <source>
        <dbReference type="Proteomes" id="UP000054485"/>
    </source>
</evidence>
<dbReference type="Pfam" id="PF24883">
    <property type="entry name" value="NPHP3_N"/>
    <property type="match status" value="1"/>
</dbReference>
<proteinExistence type="predicted"/>
<dbReference type="InterPro" id="IPR027417">
    <property type="entry name" value="P-loop_NTPase"/>
</dbReference>
<dbReference type="STRING" id="930992.A0A0D0B1U5"/>
<evidence type="ECO:0000259" key="2">
    <source>
        <dbReference type="PROSITE" id="PS50837"/>
    </source>
</evidence>
<dbReference type="SUPFAM" id="SSF51120">
    <property type="entry name" value="beta-Roll"/>
    <property type="match status" value="2"/>
</dbReference>
<reference evidence="3 4" key="1">
    <citation type="submission" date="2014-04" db="EMBL/GenBank/DDBJ databases">
        <authorList>
            <consortium name="DOE Joint Genome Institute"/>
            <person name="Kuo A."/>
            <person name="Ruytinx J."/>
            <person name="Rineau F."/>
            <person name="Colpaert J."/>
            <person name="Kohler A."/>
            <person name="Nagy L.G."/>
            <person name="Floudas D."/>
            <person name="Copeland A."/>
            <person name="Barry K.W."/>
            <person name="Cichocki N."/>
            <person name="Veneault-Fourrey C."/>
            <person name="LaButti K."/>
            <person name="Lindquist E.A."/>
            <person name="Lipzen A."/>
            <person name="Lundell T."/>
            <person name="Morin E."/>
            <person name="Murat C."/>
            <person name="Sun H."/>
            <person name="Tunlid A."/>
            <person name="Henrissat B."/>
            <person name="Grigoriev I.V."/>
            <person name="Hibbett D.S."/>
            <person name="Martin F."/>
            <person name="Nordberg H.P."/>
            <person name="Cantor M.N."/>
            <person name="Hua S.X."/>
        </authorList>
    </citation>
    <scope>NUCLEOTIDE SEQUENCE [LARGE SCALE GENOMIC DNA]</scope>
    <source>
        <strain evidence="3 4">UH-Slu-Lm8-n1</strain>
    </source>
</reference>
<evidence type="ECO:0000313" key="3">
    <source>
        <dbReference type="EMBL" id="KIK47961.1"/>
    </source>
</evidence>
<dbReference type="Gene3D" id="3.40.50.300">
    <property type="entry name" value="P-loop containing nucleotide triphosphate hydrolases"/>
    <property type="match status" value="1"/>
</dbReference>
<dbReference type="InterPro" id="IPR056884">
    <property type="entry name" value="NPHP3-like_N"/>
</dbReference>
<feature type="domain" description="NACHT" evidence="2">
    <location>
        <begin position="63"/>
        <end position="224"/>
    </location>
</feature>
<dbReference type="EMBL" id="KN835142">
    <property type="protein sequence ID" value="KIK47961.1"/>
    <property type="molecule type" value="Genomic_DNA"/>
</dbReference>
<dbReference type="HOGENOM" id="CLU_317163_0_0_1"/>
<dbReference type="AlphaFoldDB" id="A0A0D0B1U5"/>
<evidence type="ECO:0000256" key="1">
    <source>
        <dbReference type="ARBA" id="ARBA00022737"/>
    </source>
</evidence>
<reference evidence="4" key="2">
    <citation type="submission" date="2015-01" db="EMBL/GenBank/DDBJ databases">
        <title>Evolutionary Origins and Diversification of the Mycorrhizal Mutualists.</title>
        <authorList>
            <consortium name="DOE Joint Genome Institute"/>
            <consortium name="Mycorrhizal Genomics Consortium"/>
            <person name="Kohler A."/>
            <person name="Kuo A."/>
            <person name="Nagy L.G."/>
            <person name="Floudas D."/>
            <person name="Copeland A."/>
            <person name="Barry K.W."/>
            <person name="Cichocki N."/>
            <person name="Veneault-Fourrey C."/>
            <person name="LaButti K."/>
            <person name="Lindquist E.A."/>
            <person name="Lipzen A."/>
            <person name="Lundell T."/>
            <person name="Morin E."/>
            <person name="Murat C."/>
            <person name="Riley R."/>
            <person name="Ohm R."/>
            <person name="Sun H."/>
            <person name="Tunlid A."/>
            <person name="Henrissat B."/>
            <person name="Grigoriev I.V."/>
            <person name="Hibbett D.S."/>
            <person name="Martin F."/>
        </authorList>
    </citation>
    <scope>NUCLEOTIDE SEQUENCE [LARGE SCALE GENOMIC DNA]</scope>
    <source>
        <strain evidence="4">UH-Slu-Lm8-n1</strain>
    </source>
</reference>
<accession>A0A0D0B1U5</accession>
<gene>
    <name evidence="3" type="ORF">CY34DRAFT_149834</name>
</gene>
<dbReference type="InterPro" id="IPR007111">
    <property type="entry name" value="NACHT_NTPase"/>
</dbReference>
<keyword evidence="4" id="KW-1185">Reference proteome</keyword>
<protein>
    <recommendedName>
        <fullName evidence="2">NACHT domain-containing protein</fullName>
    </recommendedName>
</protein>
<dbReference type="Pfam" id="PF00353">
    <property type="entry name" value="HemolysinCabind"/>
    <property type="match status" value="3"/>
</dbReference>
<dbReference type="PROSITE" id="PS50837">
    <property type="entry name" value="NACHT"/>
    <property type="match status" value="1"/>
</dbReference>
<dbReference type="GO" id="GO:0005509">
    <property type="term" value="F:calcium ion binding"/>
    <property type="evidence" value="ECO:0007669"/>
    <property type="project" value="InterPro"/>
</dbReference>
<dbReference type="InParanoid" id="A0A0D0B1U5"/>
<organism evidence="3 4">
    <name type="scientific">Suillus luteus UH-Slu-Lm8-n1</name>
    <dbReference type="NCBI Taxonomy" id="930992"/>
    <lineage>
        <taxon>Eukaryota</taxon>
        <taxon>Fungi</taxon>
        <taxon>Dikarya</taxon>
        <taxon>Basidiomycota</taxon>
        <taxon>Agaricomycotina</taxon>
        <taxon>Agaricomycetes</taxon>
        <taxon>Agaricomycetidae</taxon>
        <taxon>Boletales</taxon>
        <taxon>Suillineae</taxon>
        <taxon>Suillaceae</taxon>
        <taxon>Suillus</taxon>
    </lineage>
</organism>
<keyword evidence="1" id="KW-0677">Repeat</keyword>
<dbReference type="InterPro" id="IPR011049">
    <property type="entry name" value="Serralysin-like_metalloprot_C"/>
</dbReference>
<dbReference type="SUPFAM" id="SSF52540">
    <property type="entry name" value="P-loop containing nucleoside triphosphate hydrolases"/>
    <property type="match status" value="1"/>
</dbReference>